<keyword evidence="1" id="KW-0732">Signal</keyword>
<evidence type="ECO:0000313" key="2">
    <source>
        <dbReference type="EMBL" id="QDT56211.1"/>
    </source>
</evidence>
<dbReference type="OrthoDB" id="284841at2"/>
<dbReference type="AlphaFoldDB" id="A0A517SJA7"/>
<accession>A0A517SJA7</accession>
<reference evidence="2 3" key="1">
    <citation type="submission" date="2019-02" db="EMBL/GenBank/DDBJ databases">
        <title>Deep-cultivation of Planctomycetes and their phenomic and genomic characterization uncovers novel biology.</title>
        <authorList>
            <person name="Wiegand S."/>
            <person name="Jogler M."/>
            <person name="Boedeker C."/>
            <person name="Pinto D."/>
            <person name="Vollmers J."/>
            <person name="Rivas-Marin E."/>
            <person name="Kohn T."/>
            <person name="Peeters S.H."/>
            <person name="Heuer A."/>
            <person name="Rast P."/>
            <person name="Oberbeckmann S."/>
            <person name="Bunk B."/>
            <person name="Jeske O."/>
            <person name="Meyerdierks A."/>
            <person name="Storesund J.E."/>
            <person name="Kallscheuer N."/>
            <person name="Luecker S."/>
            <person name="Lage O.M."/>
            <person name="Pohl T."/>
            <person name="Merkel B.J."/>
            <person name="Hornburger P."/>
            <person name="Mueller R.-W."/>
            <person name="Bruemmer F."/>
            <person name="Labrenz M."/>
            <person name="Spormann A.M."/>
            <person name="Op den Camp H."/>
            <person name="Overmann J."/>
            <person name="Amann R."/>
            <person name="Jetten M.S.M."/>
            <person name="Mascher T."/>
            <person name="Medema M.H."/>
            <person name="Devos D.P."/>
            <person name="Kaster A.-K."/>
            <person name="Ovreas L."/>
            <person name="Rohde M."/>
            <person name="Galperin M.Y."/>
            <person name="Jogler C."/>
        </authorList>
    </citation>
    <scope>NUCLEOTIDE SEQUENCE [LARGE SCALE GENOMIC DNA]</scope>
    <source>
        <strain evidence="2 3">Pan44</strain>
    </source>
</reference>
<dbReference type="EMBL" id="CP036271">
    <property type="protein sequence ID" value="QDT56211.1"/>
    <property type="molecule type" value="Genomic_DNA"/>
</dbReference>
<dbReference type="SUPFAM" id="SSF49478">
    <property type="entry name" value="Cna protein B-type domain"/>
    <property type="match status" value="1"/>
</dbReference>
<feature type="signal peptide" evidence="1">
    <location>
        <begin position="1"/>
        <end position="20"/>
    </location>
</feature>
<keyword evidence="3" id="KW-1185">Reference proteome</keyword>
<gene>
    <name evidence="2" type="ORF">Pan44_42630</name>
</gene>
<evidence type="ECO:0000313" key="3">
    <source>
        <dbReference type="Proteomes" id="UP000315700"/>
    </source>
</evidence>
<organism evidence="2 3">
    <name type="scientific">Caulifigura coniformis</name>
    <dbReference type="NCBI Taxonomy" id="2527983"/>
    <lineage>
        <taxon>Bacteria</taxon>
        <taxon>Pseudomonadati</taxon>
        <taxon>Planctomycetota</taxon>
        <taxon>Planctomycetia</taxon>
        <taxon>Planctomycetales</taxon>
        <taxon>Planctomycetaceae</taxon>
        <taxon>Caulifigura</taxon>
    </lineage>
</organism>
<evidence type="ECO:0000256" key="1">
    <source>
        <dbReference type="SAM" id="SignalP"/>
    </source>
</evidence>
<name>A0A517SJA7_9PLAN</name>
<dbReference type="RefSeq" id="WP_145033308.1">
    <property type="nucleotide sequence ID" value="NZ_CP036271.1"/>
</dbReference>
<dbReference type="KEGG" id="ccos:Pan44_42630"/>
<dbReference type="InParanoid" id="A0A517SJA7"/>
<proteinExistence type="predicted"/>
<dbReference type="Gene3D" id="2.60.40.10">
    <property type="entry name" value="Immunoglobulins"/>
    <property type="match status" value="1"/>
</dbReference>
<sequence precursor="true">MRLKLDWARGAAIVAGLNLAAPQAMMFAAEAPVTKPAAKVKDVKLTSAGELTGRVVTAEGKAVDGVTVTISQNGKPVTHVVSTGSGEFKAPGMKSGLYQVSAVRQVQYVRAWPQDVAPPSAMPQTTFVQGNVVRGQDEFDYLETDEIIIGTVAFAALGIGIGALVVANDNDDNGGGPPPASP</sequence>
<evidence type="ECO:0008006" key="4">
    <source>
        <dbReference type="Google" id="ProtNLM"/>
    </source>
</evidence>
<protein>
    <recommendedName>
        <fullName evidence="4">Carboxypeptidase regulatory-like domain-containing protein</fullName>
    </recommendedName>
</protein>
<dbReference type="Pfam" id="PF13620">
    <property type="entry name" value="CarboxypepD_reg"/>
    <property type="match status" value="1"/>
</dbReference>
<dbReference type="InterPro" id="IPR013783">
    <property type="entry name" value="Ig-like_fold"/>
</dbReference>
<feature type="chain" id="PRO_5022096287" description="Carboxypeptidase regulatory-like domain-containing protein" evidence="1">
    <location>
        <begin position="21"/>
        <end position="182"/>
    </location>
</feature>
<dbReference type="Proteomes" id="UP000315700">
    <property type="component" value="Chromosome"/>
</dbReference>